<evidence type="ECO:0000313" key="3">
    <source>
        <dbReference type="EMBL" id="KIO23374.1"/>
    </source>
</evidence>
<gene>
    <name evidence="3" type="ORF">M407DRAFT_214773</name>
</gene>
<reference evidence="3 4" key="1">
    <citation type="submission" date="2014-04" db="EMBL/GenBank/DDBJ databases">
        <authorList>
            <consortium name="DOE Joint Genome Institute"/>
            <person name="Kuo A."/>
            <person name="Girlanda M."/>
            <person name="Perotto S."/>
            <person name="Kohler A."/>
            <person name="Nagy L.G."/>
            <person name="Floudas D."/>
            <person name="Copeland A."/>
            <person name="Barry K.W."/>
            <person name="Cichocki N."/>
            <person name="Veneault-Fourrey C."/>
            <person name="LaButti K."/>
            <person name="Lindquist E.A."/>
            <person name="Lipzen A."/>
            <person name="Lundell T."/>
            <person name="Morin E."/>
            <person name="Murat C."/>
            <person name="Sun H."/>
            <person name="Tunlid A."/>
            <person name="Henrissat B."/>
            <person name="Grigoriev I.V."/>
            <person name="Hibbett D.S."/>
            <person name="Martin F."/>
            <person name="Nordberg H.P."/>
            <person name="Cantor M.N."/>
            <person name="Hua S.X."/>
        </authorList>
    </citation>
    <scope>NUCLEOTIDE SEQUENCE [LARGE SCALE GENOMIC DNA]</scope>
    <source>
        <strain evidence="3 4">MUT 4182</strain>
    </source>
</reference>
<evidence type="ECO:0000259" key="2">
    <source>
        <dbReference type="SMART" id="SM00762"/>
    </source>
</evidence>
<dbReference type="PANTHER" id="PTHR24016">
    <property type="entry name" value="CONSERVED OLIGOMERIC GOLGI COMPLEX SUBUNIT 4"/>
    <property type="match status" value="1"/>
</dbReference>
<dbReference type="EMBL" id="KN823086">
    <property type="protein sequence ID" value="KIO23374.1"/>
    <property type="molecule type" value="Genomic_DNA"/>
</dbReference>
<feature type="region of interest" description="Disordered" evidence="1">
    <location>
        <begin position="199"/>
        <end position="222"/>
    </location>
</feature>
<dbReference type="InterPro" id="IPR048684">
    <property type="entry name" value="COG4_C"/>
</dbReference>
<dbReference type="InterPro" id="IPR048682">
    <property type="entry name" value="COG4"/>
</dbReference>
<accession>A0A0C3QEF7</accession>
<dbReference type="Pfam" id="PF20662">
    <property type="entry name" value="COG4_C"/>
    <property type="match status" value="1"/>
</dbReference>
<dbReference type="Gene3D" id="1.10.287.1060">
    <property type="entry name" value="ESAT-6-like"/>
    <property type="match status" value="1"/>
</dbReference>
<dbReference type="Gene3D" id="1.20.58.1970">
    <property type="match status" value="1"/>
</dbReference>
<dbReference type="HOGENOM" id="CLU_014853_2_0_1"/>
<feature type="domain" description="COG4 transport protein middle alpha-helical bundle" evidence="2">
    <location>
        <begin position="56"/>
        <end position="390"/>
    </location>
</feature>
<dbReference type="SMART" id="SM00762">
    <property type="entry name" value="Cog4"/>
    <property type="match status" value="1"/>
</dbReference>
<dbReference type="PANTHER" id="PTHR24016:SF0">
    <property type="entry name" value="CONSERVED OLIGOMERIC GOLGI COMPLEX SUBUNIT 4"/>
    <property type="match status" value="1"/>
</dbReference>
<proteinExistence type="predicted"/>
<name>A0A0C3QEF7_9AGAM</name>
<dbReference type="Proteomes" id="UP000054248">
    <property type="component" value="Unassembled WGS sequence"/>
</dbReference>
<organism evidence="3 4">
    <name type="scientific">Tulasnella calospora MUT 4182</name>
    <dbReference type="NCBI Taxonomy" id="1051891"/>
    <lineage>
        <taxon>Eukaryota</taxon>
        <taxon>Fungi</taxon>
        <taxon>Dikarya</taxon>
        <taxon>Basidiomycota</taxon>
        <taxon>Agaricomycotina</taxon>
        <taxon>Agaricomycetes</taxon>
        <taxon>Cantharellales</taxon>
        <taxon>Tulasnellaceae</taxon>
        <taxon>Tulasnella</taxon>
    </lineage>
</organism>
<dbReference type="InterPro" id="IPR013167">
    <property type="entry name" value="COG4_M"/>
</dbReference>
<keyword evidence="4" id="KW-1185">Reference proteome</keyword>
<evidence type="ECO:0000256" key="1">
    <source>
        <dbReference type="SAM" id="MobiDB-lite"/>
    </source>
</evidence>
<reference evidence="4" key="2">
    <citation type="submission" date="2015-01" db="EMBL/GenBank/DDBJ databases">
        <title>Evolutionary Origins and Diversification of the Mycorrhizal Mutualists.</title>
        <authorList>
            <consortium name="DOE Joint Genome Institute"/>
            <consortium name="Mycorrhizal Genomics Consortium"/>
            <person name="Kohler A."/>
            <person name="Kuo A."/>
            <person name="Nagy L.G."/>
            <person name="Floudas D."/>
            <person name="Copeland A."/>
            <person name="Barry K.W."/>
            <person name="Cichocki N."/>
            <person name="Veneault-Fourrey C."/>
            <person name="LaButti K."/>
            <person name="Lindquist E.A."/>
            <person name="Lipzen A."/>
            <person name="Lundell T."/>
            <person name="Morin E."/>
            <person name="Murat C."/>
            <person name="Riley R."/>
            <person name="Ohm R."/>
            <person name="Sun H."/>
            <person name="Tunlid A."/>
            <person name="Henrissat B."/>
            <person name="Grigoriev I.V."/>
            <person name="Hibbett D.S."/>
            <person name="Martin F."/>
        </authorList>
    </citation>
    <scope>NUCLEOTIDE SEQUENCE [LARGE SCALE GENOMIC DNA]</scope>
    <source>
        <strain evidence="4">MUT 4182</strain>
    </source>
</reference>
<dbReference type="AlphaFoldDB" id="A0A0C3QEF7"/>
<feature type="compositionally biased region" description="Polar residues" evidence="1">
    <location>
        <begin position="202"/>
        <end position="212"/>
    </location>
</feature>
<dbReference type="STRING" id="1051891.A0A0C3QEF7"/>
<dbReference type="Pfam" id="PF08318">
    <property type="entry name" value="COG4_m"/>
    <property type="match status" value="1"/>
</dbReference>
<sequence length="645" mass="72735">MANPSPPETRPSARTLTTLPAILTSLSEIEALESSLSASLSNLPTADLPLPPSETLQEAREKLLRIFRVEFGKASQARDSANTSRFFKLFPAIGWEKEGLEAYSGFVVDLVRGRATVSGKSSSPLYYITTLTSLFESIAHIVDQHQPVVEKYYGSGKMLSVVARLLQECDRVVGGLIESWEEERQMQRKVQDIQNPYFPALATQSQRKGTQVSEDDGPDPREIDKVLTEVAGLAGRWALFRRFLTERLKEEHESNPQSPDGTVTDDEVDRTTEAKPEPTPTEPDSSTSPEVELIESTGCRSMMAQLISTYYIPLETWYLRSVIDKAHRVSAPDSSEPPQTTTPDDVFYILKLVISRLLTTGSVDCVERMAQVISGSLERDLAGVIRRKMEDIYSPSAQTARGNAAQREKTERENRNAFIIQLNDLDISSAHMETLIKNVLASPQIQQNFLETDVAPTHEHVASMLKLTTKFQSILKWGVEQLFNQLARPKLRSLIVEVYRDVGYMLDDDSYASAEYQDVVRKRFVKAWDALVDGFKDTFTERNYRAFFSLAVEVLVRPWEKHILSMKFSELGAIRFDKDLRSITAYLSTQTAFGDTREKFLRLQQISTILNLDLEEDPDEFYSSSGISWKLSQNEARVIASLRVS</sequence>
<feature type="region of interest" description="Disordered" evidence="1">
    <location>
        <begin position="249"/>
        <end position="290"/>
    </location>
</feature>
<protein>
    <recommendedName>
        <fullName evidence="2">COG4 transport protein middle alpha-helical bundle domain-containing protein</fullName>
    </recommendedName>
</protein>
<evidence type="ECO:0000313" key="4">
    <source>
        <dbReference type="Proteomes" id="UP000054248"/>
    </source>
</evidence>
<dbReference type="OrthoDB" id="47059at2759"/>